<dbReference type="RefSeq" id="WP_050753656.1">
    <property type="nucleotide sequence ID" value="NZ_JQKC01000002.1"/>
</dbReference>
<dbReference type="SUPFAM" id="SSF52091">
    <property type="entry name" value="SpoIIaa-like"/>
    <property type="match status" value="1"/>
</dbReference>
<dbReference type="InterPro" id="IPR036513">
    <property type="entry name" value="STAS_dom_sf"/>
</dbReference>
<dbReference type="Pfam" id="PF01740">
    <property type="entry name" value="STAS"/>
    <property type="match status" value="1"/>
</dbReference>
<reference evidence="3" key="1">
    <citation type="submission" date="2015-07" db="EMBL/GenBank/DDBJ databases">
        <title>Near-Complete Genome Sequence of the Cellulolytic Bacterium Bacteroides (Pseudobacteroides) cellulosolvens ATCC 35603.</title>
        <authorList>
            <person name="Dassa B."/>
            <person name="Utturkar S.M."/>
            <person name="Klingeman D.M."/>
            <person name="Hurt R.A."/>
            <person name="Keller M."/>
            <person name="Xu J."/>
            <person name="Reddy Y.H.K."/>
            <person name="Borovok I."/>
            <person name="Grinberg I.R."/>
            <person name="Lamed R."/>
            <person name="Zhivin O."/>
            <person name="Bayer E.A."/>
            <person name="Brown S.D."/>
        </authorList>
    </citation>
    <scope>NUCLEOTIDE SEQUENCE [LARGE SCALE GENOMIC DNA]</scope>
    <source>
        <strain evidence="3">DSM 2933</strain>
    </source>
</reference>
<comment type="caution">
    <text evidence="2">The sequence shown here is derived from an EMBL/GenBank/DDBJ whole genome shotgun (WGS) entry which is preliminary data.</text>
</comment>
<evidence type="ECO:0000313" key="3">
    <source>
        <dbReference type="Proteomes" id="UP000036923"/>
    </source>
</evidence>
<dbReference type="AlphaFoldDB" id="A0A0L6JSY7"/>
<dbReference type="CDD" id="cd07043">
    <property type="entry name" value="STAS_anti-anti-sigma_factors"/>
    <property type="match status" value="1"/>
</dbReference>
<dbReference type="eggNOG" id="COG1366">
    <property type="taxonomic scope" value="Bacteria"/>
</dbReference>
<organism evidence="2 3">
    <name type="scientific">Pseudobacteroides cellulosolvens ATCC 35603 = DSM 2933</name>
    <dbReference type="NCBI Taxonomy" id="398512"/>
    <lineage>
        <taxon>Bacteria</taxon>
        <taxon>Bacillati</taxon>
        <taxon>Bacillota</taxon>
        <taxon>Clostridia</taxon>
        <taxon>Eubacteriales</taxon>
        <taxon>Oscillospiraceae</taxon>
        <taxon>Pseudobacteroides</taxon>
    </lineage>
</organism>
<protein>
    <submittedName>
        <fullName evidence="2">Sulfate transporter/antisigma-factor antagonist STAS</fullName>
    </submittedName>
</protein>
<gene>
    <name evidence="2" type="ORF">Bccel_4079</name>
</gene>
<dbReference type="STRING" id="398512.Bccel_4079"/>
<feature type="domain" description="STAS" evidence="1">
    <location>
        <begin position="25"/>
        <end position="117"/>
    </location>
</feature>
<name>A0A0L6JSY7_9FIRM</name>
<sequence length="119" mass="13330">MDRTNSSDIILITNTVHGNNLTICFSGYLVYQNSGLAKEKLNENYKDSDGYILDFSKVTRIDSTGFGLILNFMSKKPKNSPVVAVVCDEFIMELFKITKIDRLVPLCSSIDEALKLISK</sequence>
<accession>A0A0L6JSY7</accession>
<dbReference type="EMBL" id="LGTC01000001">
    <property type="protein sequence ID" value="KNY28805.1"/>
    <property type="molecule type" value="Genomic_DNA"/>
</dbReference>
<keyword evidence="3" id="KW-1185">Reference proteome</keyword>
<dbReference type="OrthoDB" id="9793697at2"/>
<dbReference type="InterPro" id="IPR002645">
    <property type="entry name" value="STAS_dom"/>
</dbReference>
<dbReference type="Proteomes" id="UP000036923">
    <property type="component" value="Unassembled WGS sequence"/>
</dbReference>
<proteinExistence type="predicted"/>
<dbReference type="PROSITE" id="PS50801">
    <property type="entry name" value="STAS"/>
    <property type="match status" value="1"/>
</dbReference>
<evidence type="ECO:0000313" key="2">
    <source>
        <dbReference type="EMBL" id="KNY28805.1"/>
    </source>
</evidence>
<dbReference type="Gene3D" id="3.30.750.24">
    <property type="entry name" value="STAS domain"/>
    <property type="match status" value="1"/>
</dbReference>
<evidence type="ECO:0000259" key="1">
    <source>
        <dbReference type="PROSITE" id="PS50801"/>
    </source>
</evidence>